<proteinExistence type="predicted"/>
<organism evidence="2 3">
    <name type="scientific">Corallococcus llansteffanensis</name>
    <dbReference type="NCBI Taxonomy" id="2316731"/>
    <lineage>
        <taxon>Bacteria</taxon>
        <taxon>Pseudomonadati</taxon>
        <taxon>Myxococcota</taxon>
        <taxon>Myxococcia</taxon>
        <taxon>Myxococcales</taxon>
        <taxon>Cystobacterineae</taxon>
        <taxon>Myxococcaceae</taxon>
        <taxon>Corallococcus</taxon>
    </lineage>
</organism>
<name>A0A3A8PT27_9BACT</name>
<evidence type="ECO:0000313" key="2">
    <source>
        <dbReference type="EMBL" id="RKH58051.1"/>
    </source>
</evidence>
<comment type="caution">
    <text evidence="2">The sequence shown here is derived from an EMBL/GenBank/DDBJ whole genome shotgun (WGS) entry which is preliminary data.</text>
</comment>
<feature type="region of interest" description="Disordered" evidence="1">
    <location>
        <begin position="1"/>
        <end position="20"/>
    </location>
</feature>
<accession>A0A3A8PT27</accession>
<keyword evidence="3" id="KW-1185">Reference proteome</keyword>
<dbReference type="Proteomes" id="UP000272888">
    <property type="component" value="Unassembled WGS sequence"/>
</dbReference>
<evidence type="ECO:0000256" key="1">
    <source>
        <dbReference type="SAM" id="MobiDB-lite"/>
    </source>
</evidence>
<dbReference type="AlphaFoldDB" id="A0A3A8PT27"/>
<protein>
    <recommendedName>
        <fullName evidence="4">Peptidase inhibitor family I36</fullName>
    </recommendedName>
</protein>
<gene>
    <name evidence="2" type="ORF">D7V93_17465</name>
</gene>
<dbReference type="EMBL" id="RAWB01000166">
    <property type="protein sequence ID" value="RKH58051.1"/>
    <property type="molecule type" value="Genomic_DNA"/>
</dbReference>
<dbReference type="Pfam" id="PF03995">
    <property type="entry name" value="Inhibitor_I36"/>
    <property type="match status" value="1"/>
</dbReference>
<evidence type="ECO:0000313" key="3">
    <source>
        <dbReference type="Proteomes" id="UP000272888"/>
    </source>
</evidence>
<sequence length="197" mass="20847">MARGARERSARAGRAAGGGGGNGGAWLATGLTRHSLPSNVQCLTLSFNRNTEIPCLNSNTGYPPCRRSRRQLPMTGRGGPMVNWLKGLAAGALLLAPAGALAQDSDSPCPFSGVLCLFEGTDYTGEVWNVRSITPGVGVCVNLPEHGWEDRAYSAINTGDYYASLFLNEDCVGGPHPVDPHSGQSTLPFQPKSVWVY</sequence>
<reference evidence="3" key="1">
    <citation type="submission" date="2018-09" db="EMBL/GenBank/DDBJ databases">
        <authorList>
            <person name="Livingstone P.G."/>
            <person name="Whitworth D.E."/>
        </authorList>
    </citation>
    <scope>NUCLEOTIDE SEQUENCE [LARGE SCALE GENOMIC DNA]</scope>
    <source>
        <strain evidence="3">CA051B</strain>
    </source>
</reference>
<evidence type="ECO:0008006" key="4">
    <source>
        <dbReference type="Google" id="ProtNLM"/>
    </source>
</evidence>
<feature type="compositionally biased region" description="Basic and acidic residues" evidence="1">
    <location>
        <begin position="1"/>
        <end position="10"/>
    </location>
</feature>